<name>A0A1G9JM97_9ACTN</name>
<organism evidence="2 3">
    <name type="scientific">Tessaracoccus oleiagri</name>
    <dbReference type="NCBI Taxonomy" id="686624"/>
    <lineage>
        <taxon>Bacteria</taxon>
        <taxon>Bacillati</taxon>
        <taxon>Actinomycetota</taxon>
        <taxon>Actinomycetes</taxon>
        <taxon>Propionibacteriales</taxon>
        <taxon>Propionibacteriaceae</taxon>
        <taxon>Tessaracoccus</taxon>
    </lineage>
</organism>
<proteinExistence type="predicted"/>
<dbReference type="Proteomes" id="UP000199475">
    <property type="component" value="Unassembled WGS sequence"/>
</dbReference>
<reference evidence="2 3" key="1">
    <citation type="submission" date="2016-10" db="EMBL/GenBank/DDBJ databases">
        <authorList>
            <person name="de Groot N.N."/>
        </authorList>
    </citation>
    <scope>NUCLEOTIDE SEQUENCE [LARGE SCALE GENOMIC DNA]</scope>
    <source>
        <strain evidence="2 3">CGMCC 1.9159</strain>
    </source>
</reference>
<evidence type="ECO:0008006" key="4">
    <source>
        <dbReference type="Google" id="ProtNLM"/>
    </source>
</evidence>
<dbReference type="EMBL" id="FNGP01000002">
    <property type="protein sequence ID" value="SDL38143.1"/>
    <property type="molecule type" value="Genomic_DNA"/>
</dbReference>
<feature type="transmembrane region" description="Helical" evidence="1">
    <location>
        <begin position="79"/>
        <end position="96"/>
    </location>
</feature>
<dbReference type="STRING" id="686624.SAMN04488242_1322"/>
<dbReference type="Pfam" id="PF11222">
    <property type="entry name" value="DUF3017"/>
    <property type="match status" value="1"/>
</dbReference>
<keyword evidence="3" id="KW-1185">Reference proteome</keyword>
<dbReference type="AlphaFoldDB" id="A0A1G9JM97"/>
<protein>
    <recommendedName>
        <fullName evidence="4">DUF3017 domain-containing protein</fullName>
    </recommendedName>
</protein>
<sequence>MADQPDRPAEAFPSTLWPLLVVLLMVGVGVVYGAFEHWRRATVAVGGAMGVAGFLRLVLPPRVAGLLVVRRKAFDVTVYLFLSVAIVIVAFVVPPAR</sequence>
<evidence type="ECO:0000256" key="1">
    <source>
        <dbReference type="SAM" id="Phobius"/>
    </source>
</evidence>
<feature type="transmembrane region" description="Helical" evidence="1">
    <location>
        <begin position="15"/>
        <end position="35"/>
    </location>
</feature>
<accession>A0A1G9JM97</accession>
<keyword evidence="1" id="KW-0472">Membrane</keyword>
<evidence type="ECO:0000313" key="2">
    <source>
        <dbReference type="EMBL" id="SDL38143.1"/>
    </source>
</evidence>
<keyword evidence="1" id="KW-0812">Transmembrane</keyword>
<dbReference type="InterPro" id="IPR021385">
    <property type="entry name" value="DUF3017"/>
</dbReference>
<evidence type="ECO:0000313" key="3">
    <source>
        <dbReference type="Proteomes" id="UP000199475"/>
    </source>
</evidence>
<keyword evidence="1" id="KW-1133">Transmembrane helix</keyword>
<gene>
    <name evidence="2" type="ORF">SAMN04488242_1322</name>
</gene>
<feature type="transmembrane region" description="Helical" evidence="1">
    <location>
        <begin position="42"/>
        <end position="59"/>
    </location>
</feature>